<evidence type="ECO:0000256" key="2">
    <source>
        <dbReference type="ARBA" id="ARBA00022729"/>
    </source>
</evidence>
<comment type="similarity">
    <text evidence="1">Belongs to the leucine-binding protein family.</text>
</comment>
<evidence type="ECO:0000259" key="4">
    <source>
        <dbReference type="Pfam" id="PF13458"/>
    </source>
</evidence>
<organism evidence="5 6">
    <name type="scientific">Rhodococcus globerulus</name>
    <dbReference type="NCBI Taxonomy" id="33008"/>
    <lineage>
        <taxon>Bacteria</taxon>
        <taxon>Bacillati</taxon>
        <taxon>Actinomycetota</taxon>
        <taxon>Actinomycetes</taxon>
        <taxon>Mycobacteriales</taxon>
        <taxon>Nocardiaceae</taxon>
        <taxon>Rhodococcus</taxon>
    </lineage>
</organism>
<evidence type="ECO:0000313" key="6">
    <source>
        <dbReference type="Proteomes" id="UP001185927"/>
    </source>
</evidence>
<dbReference type="Gene3D" id="3.40.50.2300">
    <property type="match status" value="2"/>
</dbReference>
<evidence type="ECO:0000256" key="3">
    <source>
        <dbReference type="SAM" id="SignalP"/>
    </source>
</evidence>
<evidence type="ECO:0000313" key="5">
    <source>
        <dbReference type="EMBL" id="MDV6270984.1"/>
    </source>
</evidence>
<feature type="chain" id="PRO_5046236352" evidence="3">
    <location>
        <begin position="22"/>
        <end position="424"/>
    </location>
</feature>
<name>A0ABU4C3X1_RHOGO</name>
<dbReference type="PROSITE" id="PS51257">
    <property type="entry name" value="PROKAR_LIPOPROTEIN"/>
    <property type="match status" value="1"/>
</dbReference>
<dbReference type="Proteomes" id="UP001185927">
    <property type="component" value="Unassembled WGS sequence"/>
</dbReference>
<reference evidence="5 6" key="1">
    <citation type="submission" date="2023-10" db="EMBL/GenBank/DDBJ databases">
        <title>Development of a sustainable strategy for remediation of hydrocarbon-contaminated territories based on the waste exchange concept.</title>
        <authorList>
            <person name="Krivoruchko A."/>
        </authorList>
    </citation>
    <scope>NUCLEOTIDE SEQUENCE [LARGE SCALE GENOMIC DNA]</scope>
    <source>
        <strain evidence="5 6">IEGM 1203</strain>
    </source>
</reference>
<dbReference type="Pfam" id="PF13458">
    <property type="entry name" value="Peripla_BP_6"/>
    <property type="match status" value="1"/>
</dbReference>
<evidence type="ECO:0000256" key="1">
    <source>
        <dbReference type="ARBA" id="ARBA00010062"/>
    </source>
</evidence>
<dbReference type="EMBL" id="JAWLKB010000028">
    <property type="protein sequence ID" value="MDV6270984.1"/>
    <property type="molecule type" value="Genomic_DNA"/>
</dbReference>
<dbReference type="InterPro" id="IPR028082">
    <property type="entry name" value="Peripla_BP_I"/>
</dbReference>
<accession>A0ABU4C3X1</accession>
<feature type="signal peptide" evidence="3">
    <location>
        <begin position="1"/>
        <end position="21"/>
    </location>
</feature>
<dbReference type="InterPro" id="IPR028081">
    <property type="entry name" value="Leu-bd"/>
</dbReference>
<dbReference type="InterPro" id="IPR051010">
    <property type="entry name" value="BCAA_transport"/>
</dbReference>
<dbReference type="PANTHER" id="PTHR30483:SF6">
    <property type="entry name" value="PERIPLASMIC BINDING PROTEIN OF ABC TRANSPORTER FOR NATURAL AMINO ACIDS"/>
    <property type="match status" value="1"/>
</dbReference>
<proteinExistence type="inferred from homology"/>
<dbReference type="RefSeq" id="WP_317545430.1">
    <property type="nucleotide sequence ID" value="NZ_JAWLKB010000028.1"/>
</dbReference>
<protein>
    <submittedName>
        <fullName evidence="5">ABC transporter substrate-binding protein</fullName>
    </submittedName>
</protein>
<gene>
    <name evidence="5" type="ORF">R3Q16_30605</name>
</gene>
<feature type="domain" description="Leucine-binding protein" evidence="4">
    <location>
        <begin position="49"/>
        <end position="367"/>
    </location>
</feature>
<dbReference type="PANTHER" id="PTHR30483">
    <property type="entry name" value="LEUCINE-SPECIFIC-BINDING PROTEIN"/>
    <property type="match status" value="1"/>
</dbReference>
<keyword evidence="6" id="KW-1185">Reference proteome</keyword>
<sequence>MARSLASLRVAGAAATAVALAFGLAACSDNSTETTATGNAANSNLTGDPVNVGFIDTLSGTAFADPSQTLVVKMAVDEVNATGGINGRPLNVVVCDTKGSASNGLACARDMVENDKVVALLGGNSSGGIAQVGQNAGVVNWGPMGDDPSDVANPESFIIDTSAVGAGNATYLGAKRFGAKSGAVIGMQGADAFNQQAVDGFKKAGVDNVQLIVAPPVADYTPYLQKVKDSGADVWTILPTSATIGPAISQATQLGITQPLVAFDNAMSNEALEALSQATFPNSLALEKAVSDDVPVWQEYEGQLTKYAPGGKIDNPTDGSVTGNWINTWSFAQEARKISGAVTAASFRDHVNALTAFDSGVQPVMDFTKPGPVPGMPRHFNLWSYPGHAQDGKTVLDDKTPVSWYEGTPVSTWTPEQIKEASGG</sequence>
<dbReference type="SUPFAM" id="SSF53822">
    <property type="entry name" value="Periplasmic binding protein-like I"/>
    <property type="match status" value="1"/>
</dbReference>
<keyword evidence="2 3" id="KW-0732">Signal</keyword>
<comment type="caution">
    <text evidence="5">The sequence shown here is derived from an EMBL/GenBank/DDBJ whole genome shotgun (WGS) entry which is preliminary data.</text>
</comment>